<feature type="binding site" evidence="14">
    <location>
        <position position="416"/>
    </location>
    <ligand>
        <name>Zn(2+)</name>
        <dbReference type="ChEBI" id="CHEBI:29105"/>
        <note>catalytic</note>
    </ligand>
</feature>
<evidence type="ECO:0000256" key="10">
    <source>
        <dbReference type="ARBA" id="ARBA00022840"/>
    </source>
</evidence>
<dbReference type="InterPro" id="IPR003959">
    <property type="entry name" value="ATPase_AAA_core"/>
</dbReference>
<keyword evidence="5 14" id="KW-0812">Transmembrane</keyword>
<keyword evidence="3 14" id="KW-1003">Cell membrane</keyword>
<keyword evidence="7 14" id="KW-0547">Nucleotide-binding</keyword>
<dbReference type="InterPro" id="IPR037219">
    <property type="entry name" value="Peptidase_M41-like"/>
</dbReference>
<dbReference type="InterPro" id="IPR041569">
    <property type="entry name" value="AAA_lid_3"/>
</dbReference>
<dbReference type="EC" id="3.4.24.-" evidence="14"/>
<feature type="binding site" evidence="14">
    <location>
        <position position="494"/>
    </location>
    <ligand>
        <name>Zn(2+)</name>
        <dbReference type="ChEBI" id="CHEBI:29105"/>
        <note>catalytic</note>
    </ligand>
</feature>
<evidence type="ECO:0000256" key="12">
    <source>
        <dbReference type="ARBA" id="ARBA00023049"/>
    </source>
</evidence>
<feature type="domain" description="AAA+ ATPase" evidence="17">
    <location>
        <begin position="186"/>
        <end position="325"/>
    </location>
</feature>
<keyword evidence="8 14" id="KW-0378">Hydrolase</keyword>
<keyword evidence="19" id="KW-1185">Reference proteome</keyword>
<comment type="caution">
    <text evidence="18">The sequence shown here is derived from an EMBL/GenBank/DDBJ whole genome shotgun (WGS) entry which is preliminary data.</text>
</comment>
<protein>
    <recommendedName>
        <fullName evidence="14">ATP-dependent zinc metalloprotease FtsH</fullName>
        <ecNumber evidence="14">3.4.24.-</ecNumber>
    </recommendedName>
</protein>
<keyword evidence="9 14" id="KW-0862">Zinc</keyword>
<evidence type="ECO:0000313" key="18">
    <source>
        <dbReference type="EMBL" id="MCV2871715.1"/>
    </source>
</evidence>
<gene>
    <name evidence="14 18" type="primary">ftsH</name>
    <name evidence="18" type="ORF">OEZ71_05350</name>
</gene>
<accession>A0ABT2ZKR8</accession>
<dbReference type="Pfam" id="PF17862">
    <property type="entry name" value="AAA_lid_3"/>
    <property type="match status" value="1"/>
</dbReference>
<evidence type="ECO:0000256" key="4">
    <source>
        <dbReference type="ARBA" id="ARBA00022670"/>
    </source>
</evidence>
<dbReference type="SMART" id="SM00382">
    <property type="entry name" value="AAA"/>
    <property type="match status" value="1"/>
</dbReference>
<sequence length="639" mass="69566">MGNARNIAFWVVLFLLILALFNLFGNGQSTMNSRTLSYSDFLAKVDADEVSAVVIDGEQVQVQTKDGTTYVTIKPEGEELVERLIEKDISVKAERQEQSGFFSVLSLWLPFLVLIGIWIFFMNRMQGGGRGGAMGFGKSRAKLLTEKHGRVTFDDVAGIDEAKEELEEIVEFLRNPQKFSRLGGKIPKGALLVGPPGTGKTLLARAIAGEAGVPFFTISGSDFVEMFVGVGASRVRDMFEQAKKNAPCIVFIDEIDAVGRSRGVGYGGGNDEREQTLNQLLVEMDGFEANEGIIIVAATNRPDVLDPALLRPGRFDRQVQVPNPDIKGREKILGVHARKVPLGPDVDLRIIARGTPGFSGADLANLVNEAALLAARVGKRFVTLDDFEKAKDKVMMGPERRSMVMTEDEKKLTAYHEAGHAIVGIHVPQHDPVHKVTIIPRGRALGVTFYLPERDKLSLTREAALSKLASAMGGKAAEELVFGAENVTNGAYSDIQHVTNLATAMVSQWGMSDKLGNINYTATQESFLGAQSSWNASAESRELIDQEVRRLVDEAYDRAKKILKDHWDEMENLAQGLLEFETLTGEDMMRVIRGDAPKSGDDGDDSPDTGSPAPSLTAIPKTKKPKTPKGGGLEPEPSA</sequence>
<keyword evidence="13 14" id="KW-0472">Membrane</keyword>
<dbReference type="InterPro" id="IPR003593">
    <property type="entry name" value="AAA+_ATPase"/>
</dbReference>
<dbReference type="PANTHER" id="PTHR23076">
    <property type="entry name" value="METALLOPROTEASE M41 FTSH"/>
    <property type="match status" value="1"/>
</dbReference>
<dbReference type="SUPFAM" id="SSF140990">
    <property type="entry name" value="FtsH protease domain-like"/>
    <property type="match status" value="1"/>
</dbReference>
<dbReference type="Pfam" id="PF01434">
    <property type="entry name" value="Peptidase_M41"/>
    <property type="match status" value="1"/>
</dbReference>
<dbReference type="Pfam" id="PF06480">
    <property type="entry name" value="FtsH_ext"/>
    <property type="match status" value="1"/>
</dbReference>
<evidence type="ECO:0000259" key="17">
    <source>
        <dbReference type="SMART" id="SM00382"/>
    </source>
</evidence>
<feature type="binding site" evidence="14">
    <location>
        <position position="420"/>
    </location>
    <ligand>
        <name>Zn(2+)</name>
        <dbReference type="ChEBI" id="CHEBI:29105"/>
        <note>catalytic</note>
    </ligand>
</feature>
<dbReference type="InterPro" id="IPR005936">
    <property type="entry name" value="FtsH"/>
</dbReference>
<dbReference type="GO" id="GO:0008237">
    <property type="term" value="F:metallopeptidase activity"/>
    <property type="evidence" value="ECO:0007669"/>
    <property type="project" value="UniProtKB-KW"/>
</dbReference>
<evidence type="ECO:0000256" key="8">
    <source>
        <dbReference type="ARBA" id="ARBA00022801"/>
    </source>
</evidence>
<dbReference type="NCBIfam" id="TIGR01241">
    <property type="entry name" value="FtsH_fam"/>
    <property type="match status" value="1"/>
</dbReference>
<evidence type="ECO:0000256" key="15">
    <source>
        <dbReference type="RuleBase" id="RU003651"/>
    </source>
</evidence>
<dbReference type="Proteomes" id="UP001652564">
    <property type="component" value="Unassembled WGS sequence"/>
</dbReference>
<organism evidence="18 19">
    <name type="scientific">Albidovulum litorale</name>
    <dbReference type="NCBI Taxonomy" id="2984134"/>
    <lineage>
        <taxon>Bacteria</taxon>
        <taxon>Pseudomonadati</taxon>
        <taxon>Pseudomonadota</taxon>
        <taxon>Alphaproteobacteria</taxon>
        <taxon>Rhodobacterales</taxon>
        <taxon>Paracoccaceae</taxon>
        <taxon>Albidovulum</taxon>
    </lineage>
</organism>
<feature type="transmembrane region" description="Helical" evidence="14">
    <location>
        <begin position="7"/>
        <end position="25"/>
    </location>
</feature>
<comment type="subunit">
    <text evidence="14">Homohexamer.</text>
</comment>
<keyword evidence="4 14" id="KW-0645">Protease</keyword>
<evidence type="ECO:0000256" key="13">
    <source>
        <dbReference type="ARBA" id="ARBA00023136"/>
    </source>
</evidence>
<dbReference type="Gene3D" id="1.20.58.760">
    <property type="entry name" value="Peptidase M41"/>
    <property type="match status" value="1"/>
</dbReference>
<comment type="similarity">
    <text evidence="15">Belongs to the AAA ATPase family.</text>
</comment>
<dbReference type="PANTHER" id="PTHR23076:SF97">
    <property type="entry name" value="ATP-DEPENDENT ZINC METALLOPROTEASE YME1L1"/>
    <property type="match status" value="1"/>
</dbReference>
<dbReference type="EMBL" id="JAOWKZ010000001">
    <property type="protein sequence ID" value="MCV2871715.1"/>
    <property type="molecule type" value="Genomic_DNA"/>
</dbReference>
<evidence type="ECO:0000256" key="5">
    <source>
        <dbReference type="ARBA" id="ARBA00022692"/>
    </source>
</evidence>
<evidence type="ECO:0000256" key="9">
    <source>
        <dbReference type="ARBA" id="ARBA00022833"/>
    </source>
</evidence>
<dbReference type="RefSeq" id="WP_263738878.1">
    <property type="nucleotide sequence ID" value="NZ_JAOWKZ010000001.1"/>
</dbReference>
<feature type="transmembrane region" description="Helical" evidence="14">
    <location>
        <begin position="100"/>
        <end position="121"/>
    </location>
</feature>
<comment type="subcellular location">
    <subcellularLocation>
        <location evidence="14">Cell membrane</location>
        <topology evidence="14">Multi-pass membrane protein</topology>
        <orientation evidence="14">Cytoplasmic side</orientation>
    </subcellularLocation>
    <subcellularLocation>
        <location evidence="1">Membrane</location>
    </subcellularLocation>
</comment>
<dbReference type="PROSITE" id="PS00674">
    <property type="entry name" value="AAA"/>
    <property type="match status" value="1"/>
</dbReference>
<evidence type="ECO:0000256" key="7">
    <source>
        <dbReference type="ARBA" id="ARBA00022741"/>
    </source>
</evidence>
<feature type="region of interest" description="Disordered" evidence="16">
    <location>
        <begin position="593"/>
        <end position="639"/>
    </location>
</feature>
<evidence type="ECO:0000256" key="2">
    <source>
        <dbReference type="ARBA" id="ARBA00010044"/>
    </source>
</evidence>
<dbReference type="InterPro" id="IPR000642">
    <property type="entry name" value="Peptidase_M41"/>
</dbReference>
<comment type="similarity">
    <text evidence="14">In the central section; belongs to the AAA ATPase family.</text>
</comment>
<comment type="similarity">
    <text evidence="2 14">In the C-terminal section; belongs to the peptidase M41 family.</text>
</comment>
<evidence type="ECO:0000313" key="19">
    <source>
        <dbReference type="Proteomes" id="UP001652564"/>
    </source>
</evidence>
<comment type="function">
    <text evidence="14">Acts as a processive, ATP-dependent zinc metallopeptidase for both cytoplasmic and membrane proteins. Plays a role in the quality control of integral membrane proteins.</text>
</comment>
<dbReference type="InterPro" id="IPR003960">
    <property type="entry name" value="ATPase_AAA_CS"/>
</dbReference>
<proteinExistence type="inferred from homology"/>
<evidence type="ECO:0000256" key="1">
    <source>
        <dbReference type="ARBA" id="ARBA00004370"/>
    </source>
</evidence>
<dbReference type="CDD" id="cd19501">
    <property type="entry name" value="RecA-like_FtsH"/>
    <property type="match status" value="1"/>
</dbReference>
<dbReference type="Gene3D" id="3.40.50.300">
    <property type="entry name" value="P-loop containing nucleotide triphosphate hydrolases"/>
    <property type="match status" value="1"/>
</dbReference>
<keyword evidence="12 14" id="KW-0482">Metalloprotease</keyword>
<dbReference type="Gene3D" id="3.30.720.210">
    <property type="match status" value="1"/>
</dbReference>
<feature type="active site" evidence="14">
    <location>
        <position position="417"/>
    </location>
</feature>
<keyword evidence="10 14" id="KW-0067">ATP-binding</keyword>
<dbReference type="SUPFAM" id="SSF52540">
    <property type="entry name" value="P-loop containing nucleoside triphosphate hydrolases"/>
    <property type="match status" value="1"/>
</dbReference>
<evidence type="ECO:0000256" key="3">
    <source>
        <dbReference type="ARBA" id="ARBA00022475"/>
    </source>
</evidence>
<keyword evidence="6 14" id="KW-0479">Metal-binding</keyword>
<evidence type="ECO:0000256" key="6">
    <source>
        <dbReference type="ARBA" id="ARBA00022723"/>
    </source>
</evidence>
<dbReference type="Gene3D" id="1.10.8.60">
    <property type="match status" value="1"/>
</dbReference>
<comment type="cofactor">
    <cofactor evidence="14">
        <name>Zn(2+)</name>
        <dbReference type="ChEBI" id="CHEBI:29105"/>
    </cofactor>
    <text evidence="14">Binds 1 zinc ion per subunit.</text>
</comment>
<dbReference type="InterPro" id="IPR011546">
    <property type="entry name" value="Pept_M41_FtsH_extracell"/>
</dbReference>
<dbReference type="HAMAP" id="MF_01458">
    <property type="entry name" value="FtsH"/>
    <property type="match status" value="1"/>
</dbReference>
<feature type="binding site" evidence="14">
    <location>
        <begin position="194"/>
        <end position="201"/>
    </location>
    <ligand>
        <name>ATP</name>
        <dbReference type="ChEBI" id="CHEBI:30616"/>
    </ligand>
</feature>
<dbReference type="Pfam" id="PF00004">
    <property type="entry name" value="AAA"/>
    <property type="match status" value="1"/>
</dbReference>
<name>A0ABT2ZKR8_9RHOB</name>
<evidence type="ECO:0000256" key="14">
    <source>
        <dbReference type="HAMAP-Rule" id="MF_01458"/>
    </source>
</evidence>
<keyword evidence="11 14" id="KW-1133">Transmembrane helix</keyword>
<dbReference type="InterPro" id="IPR027417">
    <property type="entry name" value="P-loop_NTPase"/>
</dbReference>
<evidence type="ECO:0000256" key="16">
    <source>
        <dbReference type="SAM" id="MobiDB-lite"/>
    </source>
</evidence>
<evidence type="ECO:0000256" key="11">
    <source>
        <dbReference type="ARBA" id="ARBA00022989"/>
    </source>
</evidence>
<reference evidence="18 19" key="1">
    <citation type="submission" date="2022-10" db="EMBL/GenBank/DDBJ databases">
        <title>Defluviimonas sp. nov., isolated from ocean surface sediments.</title>
        <authorList>
            <person name="He W."/>
            <person name="Wang L."/>
            <person name="Zhang D.-F."/>
        </authorList>
    </citation>
    <scope>NUCLEOTIDE SEQUENCE [LARGE SCALE GENOMIC DNA]</scope>
    <source>
        <strain evidence="18 19">WL0050</strain>
    </source>
</reference>